<dbReference type="InterPro" id="IPR005225">
    <property type="entry name" value="Small_GTP-bd"/>
</dbReference>
<feature type="binding site" evidence="8">
    <location>
        <begin position="307"/>
        <end position="310"/>
    </location>
    <ligand>
        <name>GTP</name>
        <dbReference type="ChEBI" id="CHEBI:37565"/>
        <label>2</label>
    </ligand>
</feature>
<evidence type="ECO:0000313" key="13">
    <source>
        <dbReference type="Proteomes" id="UP001056937"/>
    </source>
</evidence>
<dbReference type="InterPro" id="IPR015946">
    <property type="entry name" value="KH_dom-like_a/b"/>
</dbReference>
<evidence type="ECO:0000256" key="6">
    <source>
        <dbReference type="ARBA" id="ARBA00023134"/>
    </source>
</evidence>
<keyword evidence="5 8" id="KW-0547">Nucleotide-binding</keyword>
<evidence type="ECO:0000256" key="2">
    <source>
        <dbReference type="ARBA" id="ARBA00020953"/>
    </source>
</evidence>
<feature type="binding site" evidence="8">
    <location>
        <begin position="242"/>
        <end position="246"/>
    </location>
    <ligand>
        <name>GTP</name>
        <dbReference type="ChEBI" id="CHEBI:37565"/>
        <label>2</label>
    </ligand>
</feature>
<evidence type="ECO:0000256" key="5">
    <source>
        <dbReference type="ARBA" id="ARBA00022741"/>
    </source>
</evidence>
<dbReference type="Pfam" id="PF01926">
    <property type="entry name" value="MMR_HSR1"/>
    <property type="match status" value="2"/>
</dbReference>
<feature type="domain" description="EngA-type G" evidence="11">
    <location>
        <begin position="5"/>
        <end position="169"/>
    </location>
</feature>
<evidence type="ECO:0000256" key="7">
    <source>
        <dbReference type="ARBA" id="ARBA00032345"/>
    </source>
</evidence>
<dbReference type="NCBIfam" id="TIGR03594">
    <property type="entry name" value="GTPase_EngA"/>
    <property type="match status" value="1"/>
</dbReference>
<dbReference type="Gene3D" id="3.40.50.300">
    <property type="entry name" value="P-loop containing nucleotide triphosphate hydrolases"/>
    <property type="match status" value="2"/>
</dbReference>
<proteinExistence type="inferred from homology"/>
<evidence type="ECO:0000256" key="3">
    <source>
        <dbReference type="ARBA" id="ARBA00022517"/>
    </source>
</evidence>
<dbReference type="InterPro" id="IPR016484">
    <property type="entry name" value="GTPase_Der"/>
</dbReference>
<reference evidence="12" key="1">
    <citation type="journal article" date="2022" name="Toxins">
        <title>Genomic Analysis of Sphingopyxis sp. USTB-05 for Biodegrading Cyanobacterial Hepatotoxins.</title>
        <authorList>
            <person name="Liu C."/>
            <person name="Xu Q."/>
            <person name="Zhao Z."/>
            <person name="Zhang H."/>
            <person name="Liu X."/>
            <person name="Yin C."/>
            <person name="Liu Y."/>
            <person name="Yan H."/>
        </authorList>
    </citation>
    <scope>NUCLEOTIDE SEQUENCE</scope>
    <source>
        <strain evidence="12">NBD5</strain>
    </source>
</reference>
<dbReference type="HAMAP" id="MF_00195">
    <property type="entry name" value="GTPase_Der"/>
    <property type="match status" value="1"/>
</dbReference>
<organism evidence="12 13">
    <name type="scientific">Sphingomonas morindae</name>
    <dbReference type="NCBI Taxonomy" id="1541170"/>
    <lineage>
        <taxon>Bacteria</taxon>
        <taxon>Pseudomonadati</taxon>
        <taxon>Pseudomonadota</taxon>
        <taxon>Alphaproteobacteria</taxon>
        <taxon>Sphingomonadales</taxon>
        <taxon>Sphingomonadaceae</taxon>
        <taxon>Sphingomonas</taxon>
    </lineage>
</organism>
<evidence type="ECO:0000256" key="10">
    <source>
        <dbReference type="RuleBase" id="RU004481"/>
    </source>
</evidence>
<accession>A0ABY4X9V4</accession>
<evidence type="ECO:0000256" key="8">
    <source>
        <dbReference type="HAMAP-Rule" id="MF_00195"/>
    </source>
</evidence>
<keyword evidence="6 8" id="KW-0342">GTP-binding</keyword>
<dbReference type="CDD" id="cd01895">
    <property type="entry name" value="EngA2"/>
    <property type="match status" value="1"/>
</dbReference>
<comment type="subunit">
    <text evidence="8">Associates with the 50S ribosomal subunit.</text>
</comment>
<dbReference type="Gene3D" id="3.30.300.20">
    <property type="match status" value="1"/>
</dbReference>
<dbReference type="InterPro" id="IPR032859">
    <property type="entry name" value="KH_dom-like"/>
</dbReference>
<dbReference type="PROSITE" id="PS51712">
    <property type="entry name" value="G_ENGA"/>
    <property type="match status" value="2"/>
</dbReference>
<dbReference type="GO" id="GO:0016787">
    <property type="term" value="F:hydrolase activity"/>
    <property type="evidence" value="ECO:0007669"/>
    <property type="project" value="UniProtKB-KW"/>
</dbReference>
<comment type="similarity">
    <text evidence="1 8 9 10">Belongs to the TRAFAC class TrmE-Era-EngA-EngB-Septin-like GTPase superfamily. EngA (Der) GTPase family.</text>
</comment>
<feature type="binding site" evidence="8">
    <location>
        <begin position="121"/>
        <end position="124"/>
    </location>
    <ligand>
        <name>GTP</name>
        <dbReference type="ChEBI" id="CHEBI:37565"/>
        <label>1</label>
    </ligand>
</feature>
<dbReference type="InterPro" id="IPR006073">
    <property type="entry name" value="GTP-bd"/>
</dbReference>
<protein>
    <recommendedName>
        <fullName evidence="2 8">GTPase Der</fullName>
    </recommendedName>
    <alternativeName>
        <fullName evidence="7 8">GTP-binding protein EngA</fullName>
    </alternativeName>
</protein>
<dbReference type="PANTHER" id="PTHR43834">
    <property type="entry name" value="GTPASE DER"/>
    <property type="match status" value="1"/>
</dbReference>
<feature type="binding site" evidence="8">
    <location>
        <begin position="11"/>
        <end position="18"/>
    </location>
    <ligand>
        <name>GTP</name>
        <dbReference type="ChEBI" id="CHEBI:37565"/>
        <label>1</label>
    </ligand>
</feature>
<evidence type="ECO:0000256" key="1">
    <source>
        <dbReference type="ARBA" id="ARBA00008279"/>
    </source>
</evidence>
<feature type="domain" description="EngA-type G" evidence="11">
    <location>
        <begin position="189"/>
        <end position="364"/>
    </location>
</feature>
<keyword evidence="12" id="KW-0378">Hydrolase</keyword>
<feature type="binding site" evidence="8">
    <location>
        <begin position="195"/>
        <end position="202"/>
    </location>
    <ligand>
        <name>GTP</name>
        <dbReference type="ChEBI" id="CHEBI:37565"/>
        <label>2</label>
    </ligand>
</feature>
<dbReference type="NCBIfam" id="TIGR00231">
    <property type="entry name" value="small_GTP"/>
    <property type="match status" value="2"/>
</dbReference>
<dbReference type="CDD" id="cd01894">
    <property type="entry name" value="EngA1"/>
    <property type="match status" value="1"/>
</dbReference>
<dbReference type="Pfam" id="PF14714">
    <property type="entry name" value="KH_dom-like"/>
    <property type="match status" value="1"/>
</dbReference>
<evidence type="ECO:0000256" key="4">
    <source>
        <dbReference type="ARBA" id="ARBA00022737"/>
    </source>
</evidence>
<dbReference type="PIRSF" id="PIRSF006485">
    <property type="entry name" value="GTP-binding_EngA"/>
    <property type="match status" value="1"/>
</dbReference>
<dbReference type="PRINTS" id="PR00326">
    <property type="entry name" value="GTP1OBG"/>
</dbReference>
<feature type="binding site" evidence="8">
    <location>
        <begin position="58"/>
        <end position="62"/>
    </location>
    <ligand>
        <name>GTP</name>
        <dbReference type="ChEBI" id="CHEBI:37565"/>
        <label>1</label>
    </ligand>
</feature>
<dbReference type="RefSeq" id="WP_252167456.1">
    <property type="nucleotide sequence ID" value="NZ_CP084930.1"/>
</dbReference>
<evidence type="ECO:0000259" key="11">
    <source>
        <dbReference type="PROSITE" id="PS51712"/>
    </source>
</evidence>
<dbReference type="SUPFAM" id="SSF52540">
    <property type="entry name" value="P-loop containing nucleoside triphosphate hydrolases"/>
    <property type="match status" value="2"/>
</dbReference>
<dbReference type="InterPro" id="IPR027417">
    <property type="entry name" value="P-loop_NTPase"/>
</dbReference>
<keyword evidence="13" id="KW-1185">Reference proteome</keyword>
<keyword evidence="4 10" id="KW-0677">Repeat</keyword>
<name>A0ABY4X9V4_9SPHN</name>
<sequence length="456" mass="49695">MSRLPTVAIVGRPNVGKSTLFNRLVGKRIALVDDRPGVTRDRREGEGQLLGLSFRLFDTAGFEDEDPQSLPGRMRVQTEAAVRQADVALFVFDARAGVTPLDEEVARWLRGSDTPVILAANKAEGRAAEPGIFESFALGLGDPVPISAEHGEGMGDLFQALLPHIERAELEAEAAEAESEEEAQPDAPLKLAIVGRPNAGKSTLVNQLLGEDRLITGPEAGITRDSIAVDWEWQGRKVRLIDTAGLRKRAKIEDKLEKLSASDTMRAVDFAEVVVLLLDATRGLEAQDLRIADRVLEEGRALLIALNKWDVAENQSSLFNGVKAALDEGLSQVRGVPVLAVSAATGKGLDQLLGAAFETREAWSRRVSTGQLNRWFEAAVEKNPPPAPGGKRIKLRFVTQVKTRPPSFVLFGTRVDQLPTSYQRYLINGIRRELGFGAVPVRLTLRAPKNPFKTAE</sequence>
<dbReference type="EMBL" id="CP084930">
    <property type="protein sequence ID" value="USI73650.1"/>
    <property type="molecule type" value="Genomic_DNA"/>
</dbReference>
<gene>
    <name evidence="8 12" type="primary">der</name>
    <name evidence="12" type="ORF">LHA26_04030</name>
</gene>
<dbReference type="Proteomes" id="UP001056937">
    <property type="component" value="Chromosome 1"/>
</dbReference>
<dbReference type="InterPro" id="IPR031166">
    <property type="entry name" value="G_ENGA"/>
</dbReference>
<evidence type="ECO:0000313" key="12">
    <source>
        <dbReference type="EMBL" id="USI73650.1"/>
    </source>
</evidence>
<keyword evidence="3 8" id="KW-0690">Ribosome biogenesis</keyword>
<dbReference type="PANTHER" id="PTHR43834:SF6">
    <property type="entry name" value="GTPASE DER"/>
    <property type="match status" value="1"/>
</dbReference>
<evidence type="ECO:0000256" key="9">
    <source>
        <dbReference type="PROSITE-ProRule" id="PRU01049"/>
    </source>
</evidence>
<comment type="function">
    <text evidence="8 10">GTPase that plays an essential role in the late steps of ribosome biogenesis.</text>
</comment>